<keyword evidence="3" id="KW-1185">Reference proteome</keyword>
<dbReference type="EMBL" id="RWJN01000242">
    <property type="protein sequence ID" value="TCD64330.1"/>
    <property type="molecule type" value="Genomic_DNA"/>
</dbReference>
<accession>A0A4R0R956</accession>
<evidence type="ECO:0000313" key="2">
    <source>
        <dbReference type="EMBL" id="TCD64330.1"/>
    </source>
</evidence>
<organism evidence="2 3">
    <name type="scientific">Steccherinum ochraceum</name>
    <dbReference type="NCBI Taxonomy" id="92696"/>
    <lineage>
        <taxon>Eukaryota</taxon>
        <taxon>Fungi</taxon>
        <taxon>Dikarya</taxon>
        <taxon>Basidiomycota</taxon>
        <taxon>Agaricomycotina</taxon>
        <taxon>Agaricomycetes</taxon>
        <taxon>Polyporales</taxon>
        <taxon>Steccherinaceae</taxon>
        <taxon>Steccherinum</taxon>
    </lineage>
</organism>
<evidence type="ECO:0000313" key="3">
    <source>
        <dbReference type="Proteomes" id="UP000292702"/>
    </source>
</evidence>
<comment type="caution">
    <text evidence="2">The sequence shown here is derived from an EMBL/GenBank/DDBJ whole genome shotgun (WGS) entry which is preliminary data.</text>
</comment>
<dbReference type="OrthoDB" id="185373at2759"/>
<dbReference type="Proteomes" id="UP000292702">
    <property type="component" value="Unassembled WGS sequence"/>
</dbReference>
<gene>
    <name evidence="2" type="ORF">EIP91_004240</name>
</gene>
<proteinExistence type="predicted"/>
<evidence type="ECO:0000256" key="1">
    <source>
        <dbReference type="SAM" id="MobiDB-lite"/>
    </source>
</evidence>
<name>A0A4R0R956_9APHY</name>
<feature type="compositionally biased region" description="Basic residues" evidence="1">
    <location>
        <begin position="446"/>
        <end position="463"/>
    </location>
</feature>
<feature type="region of interest" description="Disordered" evidence="1">
    <location>
        <begin position="441"/>
        <end position="463"/>
    </location>
</feature>
<dbReference type="STRING" id="92696.A0A4R0R956"/>
<sequence length="463" mass="52763">MTILSGLVNVKSWEGHTRRLEMTKQLYQDFVALVESAQESYSSDLKSMHNGPVNAYLKVLASTGQYDQMHTVFNTLPSTGPLAANEHTYTTVFQILSENAAKRGDFADVRFLWRRLTSSKTVSVDSHVLRAAISALSRGRREDHELALEIVRTHTGLDSSAKSRNGSIPITAQLLQTILELCNRTQNYKDCVKWLQVVMDKRIAVEEEAHVPDRANISQGLLAYVFLAYQSYWKARVPGSEPPQALSLVSYMIEKAEADQITGKAMEPTQQHFELLMAVCTHGYDWATLEMAFSLCTGWDLTAFRGLQQPSSPALKKREFKINTPVLSFVARAAIRTKDPEIAAQAVRILAFFLRSNPYDRFEPLYDYLKSHRYYKNEMASAVLMLDKMVKDRKRVFRDEEEERRWQVYVTSALSARKEAVEAEEGEIPVPFVEKRITELWNNRAGPRKQRPPPKQHAAKTKQ</sequence>
<protein>
    <submittedName>
        <fullName evidence="2">Uncharacterized protein</fullName>
    </submittedName>
</protein>
<dbReference type="InterPro" id="IPR011990">
    <property type="entry name" value="TPR-like_helical_dom_sf"/>
</dbReference>
<dbReference type="AlphaFoldDB" id="A0A4R0R956"/>
<dbReference type="Gene3D" id="1.25.40.10">
    <property type="entry name" value="Tetratricopeptide repeat domain"/>
    <property type="match status" value="1"/>
</dbReference>
<reference evidence="2 3" key="1">
    <citation type="submission" date="2018-11" db="EMBL/GenBank/DDBJ databases">
        <title>Genome assembly of Steccherinum ochraceum LE-BIN_3174, the white-rot fungus of the Steccherinaceae family (The Residual Polyporoid clade, Polyporales, Basidiomycota).</title>
        <authorList>
            <person name="Fedorova T.V."/>
            <person name="Glazunova O.A."/>
            <person name="Landesman E.O."/>
            <person name="Moiseenko K.V."/>
            <person name="Psurtseva N.V."/>
            <person name="Savinova O.S."/>
            <person name="Shakhova N.V."/>
            <person name="Tyazhelova T.V."/>
            <person name="Vasina D.V."/>
        </authorList>
    </citation>
    <scope>NUCLEOTIDE SEQUENCE [LARGE SCALE GENOMIC DNA]</scope>
    <source>
        <strain evidence="2 3">LE-BIN_3174</strain>
    </source>
</reference>